<evidence type="ECO:0000313" key="2">
    <source>
        <dbReference type="Proteomes" id="UP000266327"/>
    </source>
</evidence>
<organism evidence="1 2">
    <name type="scientific">Noviherbaspirillum sedimenti</name>
    <dbReference type="NCBI Taxonomy" id="2320865"/>
    <lineage>
        <taxon>Bacteria</taxon>
        <taxon>Pseudomonadati</taxon>
        <taxon>Pseudomonadota</taxon>
        <taxon>Betaproteobacteria</taxon>
        <taxon>Burkholderiales</taxon>
        <taxon>Oxalobacteraceae</taxon>
        <taxon>Noviherbaspirillum</taxon>
    </lineage>
</organism>
<dbReference type="AlphaFoldDB" id="A0A3A3FVW6"/>
<accession>A0A3A3FVW6</accession>
<sequence>MKTQEKISALRDRIAAIQAERENIEAQRRSRKEVGAHIDVAAAHWSAEADAIIKTNMARAAAGYPSEFLTVHVRGMPVDLGPLFVLLLGADAVRKAITKHLPSVPEGLGPLVRTRRLAELSDELHQVQIEEETLIREAEAAGEVIPYRPDADPAYTLTWRPSE</sequence>
<name>A0A3A3FVW6_9BURK</name>
<comment type="caution">
    <text evidence="1">The sequence shown here is derived from an EMBL/GenBank/DDBJ whole genome shotgun (WGS) entry which is preliminary data.</text>
</comment>
<evidence type="ECO:0000313" key="1">
    <source>
        <dbReference type="EMBL" id="RJG00338.1"/>
    </source>
</evidence>
<dbReference type="Proteomes" id="UP000266327">
    <property type="component" value="Unassembled WGS sequence"/>
</dbReference>
<protein>
    <submittedName>
        <fullName evidence="1">Uncharacterized protein</fullName>
    </submittedName>
</protein>
<keyword evidence="2" id="KW-1185">Reference proteome</keyword>
<gene>
    <name evidence="1" type="ORF">D3878_01065</name>
</gene>
<dbReference type="RefSeq" id="WP_119783792.1">
    <property type="nucleotide sequence ID" value="NZ_QYUQ01000002.1"/>
</dbReference>
<reference evidence="2" key="1">
    <citation type="submission" date="2018-09" db="EMBL/GenBank/DDBJ databases">
        <authorList>
            <person name="Zhu H."/>
        </authorList>
    </citation>
    <scope>NUCLEOTIDE SEQUENCE [LARGE SCALE GENOMIC DNA]</scope>
    <source>
        <strain evidence="2">K1S02-23</strain>
    </source>
</reference>
<dbReference type="EMBL" id="QYUQ01000002">
    <property type="protein sequence ID" value="RJG00338.1"/>
    <property type="molecule type" value="Genomic_DNA"/>
</dbReference>
<proteinExistence type="predicted"/>